<keyword evidence="2" id="KW-0808">Transferase</keyword>
<feature type="domain" description="Four-carbon acid sugar kinase nucleotide binding" evidence="8">
    <location>
        <begin position="245"/>
        <end position="416"/>
    </location>
</feature>
<dbReference type="Gene3D" id="3.40.980.20">
    <property type="entry name" value="Four-carbon acid sugar kinase, nucleotide binding domain"/>
    <property type="match status" value="1"/>
</dbReference>
<keyword evidence="3" id="KW-0547">Nucleotide-binding</keyword>
<keyword evidence="6" id="KW-0119">Carbohydrate metabolism</keyword>
<dbReference type="InterPro" id="IPR031475">
    <property type="entry name" value="NBD_C"/>
</dbReference>
<dbReference type="Proteomes" id="UP000027980">
    <property type="component" value="Chromosome"/>
</dbReference>
<evidence type="ECO:0000259" key="7">
    <source>
        <dbReference type="Pfam" id="PF07005"/>
    </source>
</evidence>
<dbReference type="Pfam" id="PF07005">
    <property type="entry name" value="SBD_N"/>
    <property type="match status" value="1"/>
</dbReference>
<dbReference type="HOGENOM" id="CLU_029424_0_1_9"/>
<dbReference type="InterPro" id="IPR042213">
    <property type="entry name" value="NBD_C_sf"/>
</dbReference>
<evidence type="ECO:0000256" key="5">
    <source>
        <dbReference type="ARBA" id="ARBA00022840"/>
    </source>
</evidence>
<protein>
    <recommendedName>
        <fullName evidence="11">Serine kinase</fullName>
    </recommendedName>
</protein>
<evidence type="ECO:0000313" key="10">
    <source>
        <dbReference type="Proteomes" id="UP000027980"/>
    </source>
</evidence>
<dbReference type="EMBL" id="CP008876">
    <property type="protein sequence ID" value="AIF67418.1"/>
    <property type="molecule type" value="Genomic_DNA"/>
</dbReference>
<dbReference type="GeneID" id="34219915"/>
<evidence type="ECO:0000256" key="6">
    <source>
        <dbReference type="ARBA" id="ARBA00023277"/>
    </source>
</evidence>
<accession>A0A075LSF9</accession>
<evidence type="ECO:0000256" key="2">
    <source>
        <dbReference type="ARBA" id="ARBA00022679"/>
    </source>
</evidence>
<dbReference type="InterPro" id="IPR010737">
    <property type="entry name" value="4-carb_acid_sugar_kinase_N"/>
</dbReference>
<dbReference type="Pfam" id="PF17042">
    <property type="entry name" value="NBD_C"/>
    <property type="match status" value="1"/>
</dbReference>
<organism evidence="9 10">
    <name type="scientific">Terribacillus saccharophilus</name>
    <dbReference type="NCBI Taxonomy" id="361277"/>
    <lineage>
        <taxon>Bacteria</taxon>
        <taxon>Bacillati</taxon>
        <taxon>Bacillota</taxon>
        <taxon>Bacilli</taxon>
        <taxon>Bacillales</taxon>
        <taxon>Bacillaceae</taxon>
        <taxon>Terribacillus</taxon>
    </lineage>
</organism>
<evidence type="ECO:0000259" key="8">
    <source>
        <dbReference type="Pfam" id="PF17042"/>
    </source>
</evidence>
<sequence length="428" mass="45799">MKIGVIADDLTGGNGTGVKLTKLGYNVATMVFYDHLPSSDQINGVIVDTDSRYVKSEVAHRRVKTVAENLKKWETDIVCKRIDSTVRGNIGVEIDTLLDELGTQAVAVVVPAYPDSGRIVSGGYLLVHGVPVQLSDVGKDPVKPVTESHVPKLVEKQSKFTVASIGLETILAGKQAIESKMQEAIDAGARILVPDVITNEDIDAVAGAMAELEAYQMVPADPGPLTAAFARAFSRKRMKDKKIIVTVGSVTSNSSKQLQYLKDKTNLRPIYVDSKKLATVDGVWDEEVDRVIALAKQEMEKQDILLITTDAPGAEILDLKTLGAQQGVSQDALAKRIADGLGKITRVVVQESKFEIGGCFSSGGDVTASLCSISRAEGIQLMDEILPLIAYGKFMGGYLDGIPIVTKGGTAGGTKAIYTSVKYLEAKF</sequence>
<comment type="similarity">
    <text evidence="1">Belongs to the four-carbon acid sugar kinase family.</text>
</comment>
<keyword evidence="5" id="KW-0067">ATP-binding</keyword>
<dbReference type="GO" id="GO:0016301">
    <property type="term" value="F:kinase activity"/>
    <property type="evidence" value="ECO:0007669"/>
    <property type="project" value="UniProtKB-KW"/>
</dbReference>
<evidence type="ECO:0000313" key="9">
    <source>
        <dbReference type="EMBL" id="AIF67418.1"/>
    </source>
</evidence>
<name>A0A075LSF9_9BACI</name>
<evidence type="ECO:0000256" key="1">
    <source>
        <dbReference type="ARBA" id="ARBA00005715"/>
    </source>
</evidence>
<dbReference type="Gene3D" id="3.40.50.10840">
    <property type="entry name" value="Putative sugar-binding, N-terminal domain"/>
    <property type="match status" value="1"/>
</dbReference>
<dbReference type="SUPFAM" id="SSF142764">
    <property type="entry name" value="YgbK-like"/>
    <property type="match status" value="1"/>
</dbReference>
<dbReference type="KEGG" id="tap:GZ22_12735"/>
<gene>
    <name evidence="9" type="ORF">GZ22_12735</name>
</gene>
<keyword evidence="4" id="KW-0418">Kinase</keyword>
<evidence type="ECO:0000256" key="4">
    <source>
        <dbReference type="ARBA" id="ARBA00022777"/>
    </source>
</evidence>
<dbReference type="RefSeq" id="WP_038562952.1">
    <property type="nucleotide sequence ID" value="NZ_CP008876.1"/>
</dbReference>
<dbReference type="InterPro" id="IPR037051">
    <property type="entry name" value="4-carb_acid_sugar_kinase_N_sf"/>
</dbReference>
<dbReference type="GO" id="GO:0005524">
    <property type="term" value="F:ATP binding"/>
    <property type="evidence" value="ECO:0007669"/>
    <property type="project" value="UniProtKB-KW"/>
</dbReference>
<dbReference type="AlphaFoldDB" id="A0A075LSF9"/>
<feature type="domain" description="Four-carbon acid sugar kinase N-terminal" evidence="7">
    <location>
        <begin position="3"/>
        <end position="228"/>
    </location>
</feature>
<reference evidence="9 10" key="1">
    <citation type="submission" date="2014-07" db="EMBL/GenBank/DDBJ databases">
        <title>Complete genome sequence of a moderately halophilic bacterium Terribacillus aidingensis MP602, isolated from Cryptomeria fortunei in Tianmu mountain in China.</title>
        <authorList>
            <person name="Wang Y."/>
            <person name="Lu P."/>
            <person name="Zhang L."/>
        </authorList>
    </citation>
    <scope>NUCLEOTIDE SEQUENCE [LARGE SCALE GENOMIC DNA]</scope>
    <source>
        <strain evidence="9 10">MP602</strain>
    </source>
</reference>
<evidence type="ECO:0000256" key="3">
    <source>
        <dbReference type="ARBA" id="ARBA00022741"/>
    </source>
</evidence>
<proteinExistence type="inferred from homology"/>
<evidence type="ECO:0008006" key="11">
    <source>
        <dbReference type="Google" id="ProtNLM"/>
    </source>
</evidence>
<dbReference type="OrthoDB" id="9778478at2"/>